<sequence length="1114" mass="124427">MRRKQKPASAYQYYQKLAQDFDALEREMESHEEEQNDLEAKLKCVRAKIHTLKADDLQSRQMQWERERDRQLETFIQQRTAVDALRAQSEALEAHELRLQAEMEVLRERQQEISETEARRIRRLVHERTTLLDDELAKGKLDLDYIAQVVSTARRQELKQQNQRETHEQALSSVQNLVQDVHERRRREFEMAEENYQARMRSFQLEKDALAKKVKEAVTKQRALQILSQNQQLAIKGFFDTPSRSKQVYGASPPSPDFGEILQSLSQSGAQVEQIQTVDSKKNSGRLELLGALQEARATVQRGTQRIEAIQKGLQERKNEAHRLGIVVDVCGANSTKYDGAWGIESYSPRQYQIVYYMRALVFSWMDFAVAEVCAQPAKELLEFEVKRWKDTHLSVEQDLYRETTQRFAEQVLANLISETMVDIASDIQLEFECNAYRVRNAFTSAITDALFSKLNENLTSPQARKTATKTQTLAVATTPTLRSALFESSFNHLRTIRNRRSNSKSIAFLHQCTLAVTQRQPAPPIIPPQATNSPAKKKFGLLNSRKGPEAPPKKATSSQPQVADNVAPKAAQSETIPFASSNTLKTSPSPFNNAVSFWQGARLQLRTIVTPSSLGCPSCLHMSSAGDLLFCGTTEGDLVLWDLLPDQPTVLRTWSPAKSERSRITRVILSPDAQTAIAFFRRKTVSVFAINPSPVHGITVSQAKSKQALHSEDCFPSDPIKYKPRSLESLAQLSAADALAELSFSPDLRDRAFSAVAKDPATGWSAAEISSGSFFASPSLTGTTAQYTSILCGASTGDLLKLNLRPQRVNGEVEFYGIQAAFDAPGPEDKDYLKTKSIRREFFRGHERPVLFASCINRNRNRGERIATEIISVDQDGSVCVWEYSAALFSGLGWFEPSLKLRIELACSRSDLLAASSVTAPIPTAPTRVTSMLLSSPEVLKGEVLQVALTPNHARLVCMVFYADPTKKEVTGTLRFLQLLTDSMCLDRVEITTNFVGGSGAPRFSLTTNFIFLLSNNLVHVYGLSTGKKAREPISLSSPGQPQVVFNNIVCSTSSFQANTGSPTRMSTRTRRENATTITFVVSGDQHLRLLVHSFTASASQTLANNIKTKRER</sequence>
<dbReference type="AlphaFoldDB" id="A0A9W6TMN9"/>
<name>A0A9W6TMN9_9STRA</name>
<keyword evidence="4" id="KW-1185">Reference proteome</keyword>
<gene>
    <name evidence="3" type="ORF">Plil01_000689500</name>
</gene>
<accession>A0A9W6TMN9</accession>
<feature type="coiled-coil region" evidence="1">
    <location>
        <begin position="82"/>
        <end position="119"/>
    </location>
</feature>
<dbReference type="InterPro" id="IPR015943">
    <property type="entry name" value="WD40/YVTN_repeat-like_dom_sf"/>
</dbReference>
<dbReference type="Gene3D" id="2.130.10.10">
    <property type="entry name" value="YVTN repeat-like/Quinoprotein amine dehydrogenase"/>
    <property type="match status" value="1"/>
</dbReference>
<feature type="region of interest" description="Disordered" evidence="2">
    <location>
        <begin position="522"/>
        <end position="572"/>
    </location>
</feature>
<evidence type="ECO:0000313" key="4">
    <source>
        <dbReference type="Proteomes" id="UP001165083"/>
    </source>
</evidence>
<protein>
    <submittedName>
        <fullName evidence="3">Unnamed protein product</fullName>
    </submittedName>
</protein>
<dbReference type="Proteomes" id="UP001165083">
    <property type="component" value="Unassembled WGS sequence"/>
</dbReference>
<evidence type="ECO:0000313" key="3">
    <source>
        <dbReference type="EMBL" id="GMF18435.1"/>
    </source>
</evidence>
<dbReference type="SUPFAM" id="SSF50978">
    <property type="entry name" value="WD40 repeat-like"/>
    <property type="match status" value="1"/>
</dbReference>
<evidence type="ECO:0000256" key="2">
    <source>
        <dbReference type="SAM" id="MobiDB-lite"/>
    </source>
</evidence>
<dbReference type="EMBL" id="BSXW01000316">
    <property type="protein sequence ID" value="GMF18435.1"/>
    <property type="molecule type" value="Genomic_DNA"/>
</dbReference>
<organism evidence="3 4">
    <name type="scientific">Phytophthora lilii</name>
    <dbReference type="NCBI Taxonomy" id="2077276"/>
    <lineage>
        <taxon>Eukaryota</taxon>
        <taxon>Sar</taxon>
        <taxon>Stramenopiles</taxon>
        <taxon>Oomycota</taxon>
        <taxon>Peronosporomycetes</taxon>
        <taxon>Peronosporales</taxon>
        <taxon>Peronosporaceae</taxon>
        <taxon>Phytophthora</taxon>
    </lineage>
</organism>
<keyword evidence="1" id="KW-0175">Coiled coil</keyword>
<reference evidence="3" key="1">
    <citation type="submission" date="2023-04" db="EMBL/GenBank/DDBJ databases">
        <title>Phytophthora lilii NBRC 32176.</title>
        <authorList>
            <person name="Ichikawa N."/>
            <person name="Sato H."/>
            <person name="Tonouchi N."/>
        </authorList>
    </citation>
    <scope>NUCLEOTIDE SEQUENCE</scope>
    <source>
        <strain evidence="3">NBRC 32176</strain>
    </source>
</reference>
<comment type="caution">
    <text evidence="3">The sequence shown here is derived from an EMBL/GenBank/DDBJ whole genome shotgun (WGS) entry which is preliminary data.</text>
</comment>
<proteinExistence type="predicted"/>
<feature type="coiled-coil region" evidence="1">
    <location>
        <begin position="14"/>
        <end position="55"/>
    </location>
</feature>
<evidence type="ECO:0000256" key="1">
    <source>
        <dbReference type="SAM" id="Coils"/>
    </source>
</evidence>
<dbReference type="InterPro" id="IPR036322">
    <property type="entry name" value="WD40_repeat_dom_sf"/>
</dbReference>
<dbReference type="OrthoDB" id="199838at2759"/>